<comment type="caution">
    <text evidence="2">The sequence shown here is derived from an EMBL/GenBank/DDBJ whole genome shotgun (WGS) entry which is preliminary data.</text>
</comment>
<feature type="compositionally biased region" description="Basic and acidic residues" evidence="1">
    <location>
        <begin position="1"/>
        <end position="14"/>
    </location>
</feature>
<protein>
    <submittedName>
        <fullName evidence="2">Uncharacterized protein</fullName>
    </submittedName>
</protein>
<feature type="region of interest" description="Disordered" evidence="1">
    <location>
        <begin position="1"/>
        <end position="22"/>
    </location>
</feature>
<dbReference type="RefSeq" id="WP_039715133.1">
    <property type="nucleotide sequence ID" value="NZ_JTJC03000001.1"/>
</dbReference>
<reference evidence="2 3" key="1">
    <citation type="journal article" date="2015" name="Genome Announc.">
        <title>Draft Genome Sequence of the Terrestrial Cyanobacterium Scytonema millei VB511283, Isolated from Eastern India.</title>
        <authorList>
            <person name="Sen D."/>
            <person name="Chandrababunaidu M.M."/>
            <person name="Singh D."/>
            <person name="Sanghi N."/>
            <person name="Ghorai A."/>
            <person name="Mishra G.P."/>
            <person name="Madduluri M."/>
            <person name="Adhikary S.P."/>
            <person name="Tripathy S."/>
        </authorList>
    </citation>
    <scope>NUCLEOTIDE SEQUENCE [LARGE SCALE GENOMIC DNA]</scope>
    <source>
        <strain evidence="2 3">VB511283</strain>
    </source>
</reference>
<dbReference type="AlphaFoldDB" id="A0A9X5E1M0"/>
<dbReference type="Proteomes" id="UP000031532">
    <property type="component" value="Unassembled WGS sequence"/>
</dbReference>
<gene>
    <name evidence="2" type="ORF">QH73_0002755</name>
</gene>
<keyword evidence="3" id="KW-1185">Reference proteome</keyword>
<sequence length="79" mass="8679">MFKKRIGSDPHENGEMTGGAAGCPDIWELEDGSFAIIGARKTHELEPLLPKTASRGHDEEIVVIPRKTLIRAKSDIPNE</sequence>
<name>A0A9X5E1M0_9CYAN</name>
<evidence type="ECO:0000256" key="1">
    <source>
        <dbReference type="SAM" id="MobiDB-lite"/>
    </source>
</evidence>
<evidence type="ECO:0000313" key="3">
    <source>
        <dbReference type="Proteomes" id="UP000031532"/>
    </source>
</evidence>
<proteinExistence type="predicted"/>
<dbReference type="EMBL" id="JTJC03000001">
    <property type="protein sequence ID" value="NHC33592.1"/>
    <property type="molecule type" value="Genomic_DNA"/>
</dbReference>
<evidence type="ECO:0000313" key="2">
    <source>
        <dbReference type="EMBL" id="NHC33592.1"/>
    </source>
</evidence>
<accession>A0A9X5E1M0</accession>
<organism evidence="2 3">
    <name type="scientific">Scytonema millei VB511283</name>
    <dbReference type="NCBI Taxonomy" id="1245923"/>
    <lineage>
        <taxon>Bacteria</taxon>
        <taxon>Bacillati</taxon>
        <taxon>Cyanobacteriota</taxon>
        <taxon>Cyanophyceae</taxon>
        <taxon>Nostocales</taxon>
        <taxon>Scytonemataceae</taxon>
        <taxon>Scytonema</taxon>
    </lineage>
</organism>